<dbReference type="PROSITE" id="PS50893">
    <property type="entry name" value="ABC_TRANSPORTER_2"/>
    <property type="match status" value="1"/>
</dbReference>
<feature type="domain" description="ABC transporter" evidence="6">
    <location>
        <begin position="2"/>
        <end position="235"/>
    </location>
</feature>
<evidence type="ECO:0000259" key="6">
    <source>
        <dbReference type="PROSITE" id="PS50893"/>
    </source>
</evidence>
<dbReference type="EMBL" id="MTCZ01000289">
    <property type="protein sequence ID" value="OWP82698.1"/>
    <property type="molecule type" value="Genomic_DNA"/>
</dbReference>
<dbReference type="PANTHER" id="PTHR42798:SF7">
    <property type="entry name" value="ALPHA-D-RIBOSE 1-METHYLPHOSPHONATE 5-TRIPHOSPHATE SYNTHASE SUBUNIT PHNL"/>
    <property type="match status" value="1"/>
</dbReference>
<evidence type="ECO:0000256" key="3">
    <source>
        <dbReference type="ARBA" id="ARBA00022840"/>
    </source>
</evidence>
<dbReference type="RefSeq" id="WP_088395000.1">
    <property type="nucleotide sequence ID" value="NZ_CP097869.1"/>
</dbReference>
<keyword evidence="2" id="KW-0547">Nucleotide-binding</keyword>
<reference evidence="7 10" key="2">
    <citation type="submission" date="2024-02" db="EMBL/GenBank/DDBJ databases">
        <title>Comparative Genomic Analysis of Flavobacterium Species Causing Columnaris Disease of Freshwater Fish in Thailand: Insights into Virulence and Resistance Mechanisms.</title>
        <authorList>
            <person name="Nguyen D."/>
            <person name="Chokmangmeepisarn P."/>
            <person name="Khianchaikhan K."/>
            <person name="Morishita M."/>
            <person name="Bunnoy A."/>
            <person name="Rodkhum C."/>
        </authorList>
    </citation>
    <scope>NUCLEOTIDE SEQUENCE [LARGE SCALE GENOMIC DNA]</scope>
    <source>
        <strain evidence="7 10">KCRT2007</strain>
    </source>
</reference>
<evidence type="ECO:0000256" key="1">
    <source>
        <dbReference type="ARBA" id="ARBA00022448"/>
    </source>
</evidence>
<protein>
    <submittedName>
        <fullName evidence="7 8">ABC transporter ATP-binding protein</fullName>
    </submittedName>
</protein>
<dbReference type="InterPro" id="IPR027417">
    <property type="entry name" value="P-loop_NTPase"/>
</dbReference>
<evidence type="ECO:0000313" key="10">
    <source>
        <dbReference type="Proteomes" id="UP001621813"/>
    </source>
</evidence>
<evidence type="ECO:0000256" key="4">
    <source>
        <dbReference type="ARBA" id="ARBA00022967"/>
    </source>
</evidence>
<gene>
    <name evidence="8" type="ORF">BWK59_14475</name>
    <name evidence="7" type="ORF">V3Q77_05790</name>
</gene>
<keyword evidence="10" id="KW-1185">Reference proteome</keyword>
<dbReference type="Proteomes" id="UP000197768">
    <property type="component" value="Unassembled WGS sequence"/>
</dbReference>
<dbReference type="GO" id="GO:0005524">
    <property type="term" value="F:ATP binding"/>
    <property type="evidence" value="ECO:0007669"/>
    <property type="project" value="UniProtKB-KW"/>
</dbReference>
<evidence type="ECO:0000313" key="7">
    <source>
        <dbReference type="EMBL" id="MFK7049398.1"/>
    </source>
</evidence>
<name>A0A246GF14_9FLAO</name>
<dbReference type="EMBL" id="JAZGZR010000011">
    <property type="protein sequence ID" value="MFK7049398.1"/>
    <property type="molecule type" value="Genomic_DNA"/>
</dbReference>
<dbReference type="InterPro" id="IPR017871">
    <property type="entry name" value="ABC_transporter-like_CS"/>
</dbReference>
<comment type="caution">
    <text evidence="8">The sequence shown here is derived from an EMBL/GenBank/DDBJ whole genome shotgun (WGS) entry which is preliminary data.</text>
</comment>
<dbReference type="GO" id="GO:0098796">
    <property type="term" value="C:membrane protein complex"/>
    <property type="evidence" value="ECO:0007669"/>
    <property type="project" value="UniProtKB-ARBA"/>
</dbReference>
<evidence type="ECO:0000313" key="9">
    <source>
        <dbReference type="Proteomes" id="UP000197768"/>
    </source>
</evidence>
<keyword evidence="1" id="KW-0813">Transport</keyword>
<keyword evidence="8" id="KW-0449">Lipoprotein</keyword>
<dbReference type="GO" id="GO:0022857">
    <property type="term" value="F:transmembrane transporter activity"/>
    <property type="evidence" value="ECO:0007669"/>
    <property type="project" value="UniProtKB-ARBA"/>
</dbReference>
<sequence>MIKATNIHKYFGQLKVLKRVNLQIKKGEIVSIVGASGAGKTTLLQILGTLDQPSFKNRKGVNLSSSLEINGQDVLKMNDKELSKFRNLNLGFIFQFHQLLPEFTALENVCIPGYIAKRRKKEVEEEAKKLLSYLGLEHRINHKPMELSGGEQQRVAVARAMINKPKVIFADEPSGNLDTITAENLHQLFFKLRDELNQTFVIVTHNEDLANMADRKITIVDGNIKDINDIEVIFN</sequence>
<dbReference type="OrthoDB" id="9802264at2"/>
<dbReference type="GO" id="GO:0016887">
    <property type="term" value="F:ATP hydrolysis activity"/>
    <property type="evidence" value="ECO:0007669"/>
    <property type="project" value="InterPro"/>
</dbReference>
<evidence type="ECO:0000256" key="2">
    <source>
        <dbReference type="ARBA" id="ARBA00022741"/>
    </source>
</evidence>
<dbReference type="PROSITE" id="PS00211">
    <property type="entry name" value="ABC_TRANSPORTER_1"/>
    <property type="match status" value="1"/>
</dbReference>
<dbReference type="Pfam" id="PF00005">
    <property type="entry name" value="ABC_tran"/>
    <property type="match status" value="1"/>
</dbReference>
<dbReference type="SMART" id="SM00382">
    <property type="entry name" value="AAA"/>
    <property type="match status" value="1"/>
</dbReference>
<evidence type="ECO:0000256" key="5">
    <source>
        <dbReference type="ARBA" id="ARBA00038388"/>
    </source>
</evidence>
<comment type="similarity">
    <text evidence="5">Belongs to the ABC transporter superfamily. Macrolide exporter (TC 3.A.1.122) family.</text>
</comment>
<keyword evidence="3 8" id="KW-0067">ATP-binding</keyword>
<dbReference type="FunFam" id="3.40.50.300:FF:000032">
    <property type="entry name" value="Export ABC transporter ATP-binding protein"/>
    <property type="match status" value="1"/>
</dbReference>
<dbReference type="InterPro" id="IPR003439">
    <property type="entry name" value="ABC_transporter-like_ATP-bd"/>
</dbReference>
<dbReference type="AlphaFoldDB" id="A0A246GF14"/>
<dbReference type="Gene3D" id="3.40.50.300">
    <property type="entry name" value="P-loop containing nucleotide triphosphate hydrolases"/>
    <property type="match status" value="1"/>
</dbReference>
<dbReference type="InterPro" id="IPR003593">
    <property type="entry name" value="AAA+_ATPase"/>
</dbReference>
<keyword evidence="4" id="KW-1278">Translocase</keyword>
<dbReference type="InterPro" id="IPR017911">
    <property type="entry name" value="MacB-like_ATP-bd"/>
</dbReference>
<evidence type="ECO:0000313" key="8">
    <source>
        <dbReference type="EMBL" id="OWP82698.1"/>
    </source>
</evidence>
<organism evidence="8 9">
    <name type="scientific">Flavobacterium davisii</name>
    <dbReference type="NCBI Taxonomy" id="2906077"/>
    <lineage>
        <taxon>Bacteria</taxon>
        <taxon>Pseudomonadati</taxon>
        <taxon>Bacteroidota</taxon>
        <taxon>Flavobacteriia</taxon>
        <taxon>Flavobacteriales</taxon>
        <taxon>Flavobacteriaceae</taxon>
        <taxon>Flavobacterium</taxon>
    </lineage>
</organism>
<dbReference type="CDD" id="cd03255">
    <property type="entry name" value="ABC_MJ0796_LolCDE_FtsE"/>
    <property type="match status" value="1"/>
</dbReference>
<dbReference type="PANTHER" id="PTHR42798">
    <property type="entry name" value="LIPOPROTEIN-RELEASING SYSTEM ATP-BINDING PROTEIN LOLD"/>
    <property type="match status" value="1"/>
</dbReference>
<accession>A0A246GF14</accession>
<reference evidence="8 9" key="1">
    <citation type="journal article" date="2017" name="Infect. Genet. Evol.">
        <title>Comparative genome analysis of fish pathogen Flavobacterium columnare reveals extensive sequence diversity within the species.</title>
        <authorList>
            <person name="Kayansamruaj P."/>
            <person name="Dong H.T."/>
            <person name="Hirono I."/>
            <person name="Kondo H."/>
            <person name="Senapin S."/>
            <person name="Rodkhum C."/>
        </authorList>
    </citation>
    <scope>NUCLEOTIDE SEQUENCE [LARGE SCALE GENOMIC DNA]</scope>
    <source>
        <strain evidence="8 9">1215</strain>
    </source>
</reference>
<proteinExistence type="inferred from homology"/>
<dbReference type="Proteomes" id="UP001621813">
    <property type="component" value="Unassembled WGS sequence"/>
</dbReference>
<dbReference type="SUPFAM" id="SSF52540">
    <property type="entry name" value="P-loop containing nucleoside triphosphate hydrolases"/>
    <property type="match status" value="1"/>
</dbReference>